<name>A0A4Z2IY47_9TELE</name>
<proteinExistence type="predicted"/>
<evidence type="ECO:0000313" key="2">
    <source>
        <dbReference type="Proteomes" id="UP000314294"/>
    </source>
</evidence>
<gene>
    <name evidence="1" type="ORF">EYF80_007048</name>
</gene>
<dbReference type="AlphaFoldDB" id="A0A4Z2IY47"/>
<organism evidence="1 2">
    <name type="scientific">Liparis tanakae</name>
    <name type="common">Tanaka's snailfish</name>
    <dbReference type="NCBI Taxonomy" id="230148"/>
    <lineage>
        <taxon>Eukaryota</taxon>
        <taxon>Metazoa</taxon>
        <taxon>Chordata</taxon>
        <taxon>Craniata</taxon>
        <taxon>Vertebrata</taxon>
        <taxon>Euteleostomi</taxon>
        <taxon>Actinopterygii</taxon>
        <taxon>Neopterygii</taxon>
        <taxon>Teleostei</taxon>
        <taxon>Neoteleostei</taxon>
        <taxon>Acanthomorphata</taxon>
        <taxon>Eupercaria</taxon>
        <taxon>Perciformes</taxon>
        <taxon>Cottioidei</taxon>
        <taxon>Cottales</taxon>
        <taxon>Liparidae</taxon>
        <taxon>Liparis</taxon>
    </lineage>
</organism>
<dbReference type="EMBL" id="SRLO01000037">
    <property type="protein sequence ID" value="TNN82806.1"/>
    <property type="molecule type" value="Genomic_DNA"/>
</dbReference>
<reference evidence="1 2" key="1">
    <citation type="submission" date="2019-03" db="EMBL/GenBank/DDBJ databases">
        <title>First draft genome of Liparis tanakae, snailfish: a comprehensive survey of snailfish specific genes.</title>
        <authorList>
            <person name="Kim W."/>
            <person name="Song I."/>
            <person name="Jeong J.-H."/>
            <person name="Kim D."/>
            <person name="Kim S."/>
            <person name="Ryu S."/>
            <person name="Song J.Y."/>
            <person name="Lee S.K."/>
        </authorList>
    </citation>
    <scope>NUCLEOTIDE SEQUENCE [LARGE SCALE GENOMIC DNA]</scope>
    <source>
        <tissue evidence="1">Muscle</tissue>
    </source>
</reference>
<comment type="caution">
    <text evidence="1">The sequence shown here is derived from an EMBL/GenBank/DDBJ whole genome shotgun (WGS) entry which is preliminary data.</text>
</comment>
<protein>
    <submittedName>
        <fullName evidence="1">Uncharacterized protein</fullName>
    </submittedName>
</protein>
<evidence type="ECO:0000313" key="1">
    <source>
        <dbReference type="EMBL" id="TNN82806.1"/>
    </source>
</evidence>
<keyword evidence="2" id="KW-1185">Reference proteome</keyword>
<dbReference type="Proteomes" id="UP000314294">
    <property type="component" value="Unassembled WGS sequence"/>
</dbReference>
<accession>A0A4Z2IY47</accession>
<sequence length="132" mass="14473">MVTDSTGATSALSAYSAPSLVLEGRPAVGGPPWGDRVMSIGSSQWTKTLLRKLRRMRILRFLGKSFFPRVLSSLRLFLPGLHRGLPSCRRFCISIILEATRKSFRLAKLRSVMVATTRGSRVRTVGGKAANP</sequence>